<dbReference type="Proteomes" id="UP000594463">
    <property type="component" value="Chromosome"/>
</dbReference>
<evidence type="ECO:0000313" key="13">
    <source>
        <dbReference type="Proteomes" id="UP000594463"/>
    </source>
</evidence>
<dbReference type="CDD" id="cd07805">
    <property type="entry name" value="ASKHA_NBD_FGGY_CvXK-like"/>
    <property type="match status" value="1"/>
</dbReference>
<keyword evidence="13" id="KW-1185">Reference proteome</keyword>
<dbReference type="AlphaFoldDB" id="A0A7T1AM90"/>
<dbReference type="KEGG" id="alam:RT761_01738"/>
<dbReference type="PIRSF" id="PIRSF000538">
    <property type="entry name" value="GlpK"/>
    <property type="match status" value="1"/>
</dbReference>
<comment type="similarity">
    <text evidence="1 8">Belongs to the FGGY kinase family.</text>
</comment>
<evidence type="ECO:0000259" key="11">
    <source>
        <dbReference type="Pfam" id="PF02782"/>
    </source>
</evidence>
<dbReference type="InterPro" id="IPR043129">
    <property type="entry name" value="ATPase_NBD"/>
</dbReference>
<sequence>MKLIPKQPGVLGIDVGTSGMKMAFYDFEGNEILSTREEYPTYHPHPGWIEQSPEDWWNAVIHGLDTFWKRNLNPHQIAAIGLSGQMENCLLLDQSGNPLHRVLLYSDSRAIREADLINRKIGKKRILQIFGNRIDHATTIAKLLWIKRNHPEWYHSAETMVCGAKDYIIFRLTNHLVTDPTNASTTGSMNILSEQWEKSIIEEVGLHSSLFPAIVSATEQVGVVSKDASIPTGITTGCPVFCGLGDAGASQVGAGVIGSDRIHCYLGTTGWVAIMKPEYHLPQSEGLFVLNGPELRQYLYIAPLLNAGRAYDWILRITTGDKKKKYHEMEHLLSTVPCGSNGVYFLPYLVGERCPNRDSNATGVFFGLTDQTTDLEMIRATLEGVTYGIRQSLEITMDSTTLNEIVVIGGGSQSKLWCQMIADVCGSKVTVPIRSTAGPCFGAALCALVGMKVKRDFSDIEPLRTQGQQFYPREKNREIYQNLFQFYTKLYPTLKPLFKKE</sequence>
<dbReference type="GO" id="GO:0005524">
    <property type="term" value="F:ATP binding"/>
    <property type="evidence" value="ECO:0007669"/>
    <property type="project" value="UniProtKB-KW"/>
</dbReference>
<feature type="domain" description="Carbohydrate kinase FGGY C-terminal" evidence="11">
    <location>
        <begin position="264"/>
        <end position="450"/>
    </location>
</feature>
<evidence type="ECO:0000256" key="1">
    <source>
        <dbReference type="ARBA" id="ARBA00009156"/>
    </source>
</evidence>
<dbReference type="InterPro" id="IPR050406">
    <property type="entry name" value="FGGY_Carb_Kinase"/>
</dbReference>
<evidence type="ECO:0000256" key="8">
    <source>
        <dbReference type="RuleBase" id="RU003733"/>
    </source>
</evidence>
<keyword evidence="5 8" id="KW-0418">Kinase</keyword>
<reference evidence="12 13" key="1">
    <citation type="journal article" date="2021" name="Nat. Commun.">
        <title>Isolation of a member of the candidate phylum Atribacteria reveals a unique cell membrane structure.</title>
        <authorList>
            <person name="Taiki K."/>
            <person name="Nobu M.K."/>
            <person name="Kusada H."/>
            <person name="Meng X.-Y."/>
            <person name="Hosoki N."/>
            <person name="Uematsu K."/>
            <person name="Yoshioka H."/>
            <person name="Kamagata Y."/>
            <person name="Tamaki H."/>
        </authorList>
    </citation>
    <scope>NUCLEOTIDE SEQUENCE [LARGE SCALE GENOMIC DNA]</scope>
    <source>
        <strain evidence="12 13">RT761</strain>
    </source>
</reference>
<evidence type="ECO:0000256" key="9">
    <source>
        <dbReference type="RuleBase" id="RU364073"/>
    </source>
</evidence>
<keyword evidence="6 9" id="KW-0067">ATP-binding</keyword>
<dbReference type="PANTHER" id="PTHR43095:SF5">
    <property type="entry name" value="XYLULOSE KINASE"/>
    <property type="match status" value="1"/>
</dbReference>
<dbReference type="Gene3D" id="3.30.420.40">
    <property type="match status" value="2"/>
</dbReference>
<dbReference type="InterPro" id="IPR018485">
    <property type="entry name" value="FGGY_C"/>
</dbReference>
<dbReference type="RefSeq" id="WP_218111021.1">
    <property type="nucleotide sequence ID" value="NZ_CP065383.1"/>
</dbReference>
<keyword evidence="7 9" id="KW-0119">Carbohydrate metabolism</keyword>
<evidence type="ECO:0000256" key="2">
    <source>
        <dbReference type="ARBA" id="ARBA00022629"/>
    </source>
</evidence>
<dbReference type="PANTHER" id="PTHR43095">
    <property type="entry name" value="SUGAR KINASE"/>
    <property type="match status" value="1"/>
</dbReference>
<keyword evidence="4 9" id="KW-0547">Nucleotide-binding</keyword>
<comment type="catalytic activity">
    <reaction evidence="9">
        <text>D-xylulose + ATP = D-xylulose 5-phosphate + ADP + H(+)</text>
        <dbReference type="Rhea" id="RHEA:10964"/>
        <dbReference type="ChEBI" id="CHEBI:15378"/>
        <dbReference type="ChEBI" id="CHEBI:17140"/>
        <dbReference type="ChEBI" id="CHEBI:30616"/>
        <dbReference type="ChEBI" id="CHEBI:57737"/>
        <dbReference type="ChEBI" id="CHEBI:456216"/>
        <dbReference type="EC" id="2.7.1.17"/>
    </reaction>
</comment>
<evidence type="ECO:0000313" key="12">
    <source>
        <dbReference type="EMBL" id="QPM68517.1"/>
    </source>
</evidence>
<dbReference type="InterPro" id="IPR006000">
    <property type="entry name" value="Xylulokinase"/>
</dbReference>
<dbReference type="InterPro" id="IPR018484">
    <property type="entry name" value="FGGY_N"/>
</dbReference>
<dbReference type="GO" id="GO:0042732">
    <property type="term" value="P:D-xylose metabolic process"/>
    <property type="evidence" value="ECO:0007669"/>
    <property type="project" value="UniProtKB-KW"/>
</dbReference>
<accession>A0A7T1AM90</accession>
<protein>
    <recommendedName>
        <fullName evidence="9">Xylulose kinase</fullName>
        <shortName evidence="9">Xylulokinase</shortName>
        <ecNumber evidence="9">2.7.1.17</ecNumber>
    </recommendedName>
</protein>
<keyword evidence="3 8" id="KW-0808">Transferase</keyword>
<dbReference type="EC" id="2.7.1.17" evidence="9"/>
<dbReference type="NCBIfam" id="TIGR01312">
    <property type="entry name" value="XylB"/>
    <property type="match status" value="1"/>
</dbReference>
<evidence type="ECO:0000256" key="4">
    <source>
        <dbReference type="ARBA" id="ARBA00022741"/>
    </source>
</evidence>
<dbReference type="InterPro" id="IPR018483">
    <property type="entry name" value="Carb_kinase_FGGY_CS"/>
</dbReference>
<dbReference type="Pfam" id="PF00370">
    <property type="entry name" value="FGGY_N"/>
    <property type="match status" value="1"/>
</dbReference>
<proteinExistence type="inferred from homology"/>
<keyword evidence="2 9" id="KW-0859">Xylose metabolism</keyword>
<name>A0A7T1AM90_ATRLM</name>
<dbReference type="Pfam" id="PF02782">
    <property type="entry name" value="FGGY_C"/>
    <property type="match status" value="1"/>
</dbReference>
<organism evidence="12 13">
    <name type="scientific">Atribacter laminatus</name>
    <dbReference type="NCBI Taxonomy" id="2847778"/>
    <lineage>
        <taxon>Bacteria</taxon>
        <taxon>Pseudomonadati</taxon>
        <taxon>Atribacterota</taxon>
        <taxon>Atribacteria</taxon>
        <taxon>Atribacterales</taxon>
        <taxon>Atribacteraceae</taxon>
        <taxon>Atribacter</taxon>
    </lineage>
</organism>
<gene>
    <name evidence="12" type="primary">xylB_16</name>
    <name evidence="9" type="synonym">xylB</name>
    <name evidence="12" type="ORF">RT761_01738</name>
</gene>
<evidence type="ECO:0000259" key="10">
    <source>
        <dbReference type="Pfam" id="PF00370"/>
    </source>
</evidence>
<dbReference type="InterPro" id="IPR000577">
    <property type="entry name" value="Carb_kinase_FGGY"/>
</dbReference>
<dbReference type="PROSITE" id="PS00445">
    <property type="entry name" value="FGGY_KINASES_2"/>
    <property type="match status" value="1"/>
</dbReference>
<dbReference type="SUPFAM" id="SSF53067">
    <property type="entry name" value="Actin-like ATPase domain"/>
    <property type="match status" value="2"/>
</dbReference>
<evidence type="ECO:0000256" key="6">
    <source>
        <dbReference type="ARBA" id="ARBA00022840"/>
    </source>
</evidence>
<dbReference type="EMBL" id="CP065383">
    <property type="protein sequence ID" value="QPM68517.1"/>
    <property type="molecule type" value="Genomic_DNA"/>
</dbReference>
<evidence type="ECO:0000256" key="5">
    <source>
        <dbReference type="ARBA" id="ARBA00022777"/>
    </source>
</evidence>
<evidence type="ECO:0000256" key="3">
    <source>
        <dbReference type="ARBA" id="ARBA00022679"/>
    </source>
</evidence>
<dbReference type="GO" id="GO:0005997">
    <property type="term" value="P:xylulose metabolic process"/>
    <property type="evidence" value="ECO:0007669"/>
    <property type="project" value="InterPro"/>
</dbReference>
<feature type="domain" description="Carbohydrate kinase FGGY N-terminal" evidence="10">
    <location>
        <begin position="10"/>
        <end position="253"/>
    </location>
</feature>
<evidence type="ECO:0000256" key="7">
    <source>
        <dbReference type="ARBA" id="ARBA00023277"/>
    </source>
</evidence>
<dbReference type="GO" id="GO:0004856">
    <property type="term" value="F:D-xylulokinase activity"/>
    <property type="evidence" value="ECO:0007669"/>
    <property type="project" value="UniProtKB-EC"/>
</dbReference>